<protein>
    <recommendedName>
        <fullName evidence="2">protein-serine/threonine phosphatase</fullName>
        <ecNumber evidence="2">3.1.3.16</ecNumber>
    </recommendedName>
</protein>
<dbReference type="SUPFAM" id="SSF56784">
    <property type="entry name" value="HAD-like"/>
    <property type="match status" value="1"/>
</dbReference>
<keyword evidence="4" id="KW-0539">Nucleus</keyword>
<feature type="domain" description="FCP1 homology" evidence="7">
    <location>
        <begin position="73"/>
        <end position="325"/>
    </location>
</feature>
<reference evidence="8" key="2">
    <citation type="journal article" date="2015" name="Data Brief">
        <title>Shoot transcriptome of the giant reed, Arundo donax.</title>
        <authorList>
            <person name="Barrero R.A."/>
            <person name="Guerrero F.D."/>
            <person name="Moolhuijzen P."/>
            <person name="Goolsby J.A."/>
            <person name="Tidwell J."/>
            <person name="Bellgard S.E."/>
            <person name="Bellgard M.I."/>
        </authorList>
    </citation>
    <scope>NUCLEOTIDE SEQUENCE</scope>
    <source>
        <tissue evidence="8">Shoot tissue taken approximately 20 cm above the soil surface</tissue>
    </source>
</reference>
<comment type="catalytic activity">
    <reaction evidence="6">
        <text>O-phospho-L-threonyl-[protein] + H2O = L-threonyl-[protein] + phosphate</text>
        <dbReference type="Rhea" id="RHEA:47004"/>
        <dbReference type="Rhea" id="RHEA-COMP:11060"/>
        <dbReference type="Rhea" id="RHEA-COMP:11605"/>
        <dbReference type="ChEBI" id="CHEBI:15377"/>
        <dbReference type="ChEBI" id="CHEBI:30013"/>
        <dbReference type="ChEBI" id="CHEBI:43474"/>
        <dbReference type="ChEBI" id="CHEBI:61977"/>
        <dbReference type="EC" id="3.1.3.16"/>
    </reaction>
</comment>
<name>A0A0A9CPZ4_ARUDO</name>
<dbReference type="Gene3D" id="3.40.50.1000">
    <property type="entry name" value="HAD superfamily/HAD-like"/>
    <property type="match status" value="1"/>
</dbReference>
<evidence type="ECO:0000256" key="4">
    <source>
        <dbReference type="ARBA" id="ARBA00023242"/>
    </source>
</evidence>
<evidence type="ECO:0000256" key="3">
    <source>
        <dbReference type="ARBA" id="ARBA00022801"/>
    </source>
</evidence>
<dbReference type="PANTHER" id="PTHR23081">
    <property type="entry name" value="RNA POLYMERASE II CTD PHOSPHATASE"/>
    <property type="match status" value="1"/>
</dbReference>
<evidence type="ECO:0000256" key="5">
    <source>
        <dbReference type="ARBA" id="ARBA00047761"/>
    </source>
</evidence>
<proteinExistence type="predicted"/>
<dbReference type="PROSITE" id="PS50969">
    <property type="entry name" value="FCP1"/>
    <property type="match status" value="1"/>
</dbReference>
<dbReference type="GO" id="GO:0008420">
    <property type="term" value="F:RNA polymerase II CTD heptapeptide repeat phosphatase activity"/>
    <property type="evidence" value="ECO:0007669"/>
    <property type="project" value="InterPro"/>
</dbReference>
<dbReference type="InterPro" id="IPR039189">
    <property type="entry name" value="Fcp1"/>
</dbReference>
<dbReference type="EC" id="3.1.3.16" evidence="2"/>
<evidence type="ECO:0000256" key="6">
    <source>
        <dbReference type="ARBA" id="ARBA00048336"/>
    </source>
</evidence>
<organism evidence="8">
    <name type="scientific">Arundo donax</name>
    <name type="common">Giant reed</name>
    <name type="synonym">Donax arundinaceus</name>
    <dbReference type="NCBI Taxonomy" id="35708"/>
    <lineage>
        <taxon>Eukaryota</taxon>
        <taxon>Viridiplantae</taxon>
        <taxon>Streptophyta</taxon>
        <taxon>Embryophyta</taxon>
        <taxon>Tracheophyta</taxon>
        <taxon>Spermatophyta</taxon>
        <taxon>Magnoliopsida</taxon>
        <taxon>Liliopsida</taxon>
        <taxon>Poales</taxon>
        <taxon>Poaceae</taxon>
        <taxon>PACMAD clade</taxon>
        <taxon>Arundinoideae</taxon>
        <taxon>Arundineae</taxon>
        <taxon>Arundo</taxon>
    </lineage>
</organism>
<dbReference type="InterPro" id="IPR004274">
    <property type="entry name" value="FCP1_dom"/>
</dbReference>
<dbReference type="EMBL" id="GBRH01219476">
    <property type="protein sequence ID" value="JAD78419.1"/>
    <property type="molecule type" value="Transcribed_RNA"/>
</dbReference>
<dbReference type="GO" id="GO:0005634">
    <property type="term" value="C:nucleus"/>
    <property type="evidence" value="ECO:0007669"/>
    <property type="project" value="UniProtKB-SubCell"/>
</dbReference>
<dbReference type="FunFam" id="3.40.50.1000:FF:000035">
    <property type="entry name" value="RNA polymerase II C-terminal domain phosphatase-like 1"/>
    <property type="match status" value="1"/>
</dbReference>
<accession>A0A0A9CPZ4</accession>
<dbReference type="Pfam" id="PF03031">
    <property type="entry name" value="NIF"/>
    <property type="match status" value="1"/>
</dbReference>
<dbReference type="InterPro" id="IPR036412">
    <property type="entry name" value="HAD-like_sf"/>
</dbReference>
<evidence type="ECO:0000256" key="1">
    <source>
        <dbReference type="ARBA" id="ARBA00004123"/>
    </source>
</evidence>
<dbReference type="AlphaFoldDB" id="A0A0A9CPZ4"/>
<keyword evidence="3" id="KW-0378">Hydrolase</keyword>
<dbReference type="PANTHER" id="PTHR23081:SF34">
    <property type="entry name" value="PROTEIN-SERINE_THREONINE PHOSPHATASE"/>
    <property type="match status" value="1"/>
</dbReference>
<evidence type="ECO:0000259" key="7">
    <source>
        <dbReference type="PROSITE" id="PS50969"/>
    </source>
</evidence>
<evidence type="ECO:0000256" key="2">
    <source>
        <dbReference type="ARBA" id="ARBA00013081"/>
    </source>
</evidence>
<evidence type="ECO:0000313" key="8">
    <source>
        <dbReference type="EMBL" id="JAD78419.1"/>
    </source>
</evidence>
<comment type="subcellular location">
    <subcellularLocation>
        <location evidence="1">Nucleus</location>
    </subcellularLocation>
</comment>
<sequence>MESRPTATSDEPPPPLFAMHAACLRDNKTAVFPLGAEEIHLVAMSSKMNLPNHACFGGYKVPLGLYNSCSSILNLRCLGIVFDLDETLFVANTTRSFEDRIDALQRKLSDETDPQRISGMLVEIKRYQDDKFILKQYIESDQVTDGGEVYKVQSEVIPLLADSHQQPVTRPIIRLQEKNIILTRINPLIRDTSVLVWLRPAWDELRSYLIAGGRKRFEVYVCTMAERDYALEMWRLLDPDSRLINSVQLLDRLVRAKSGSKKYLLNVFNDGSCHSGIALVIDYRLKVWDEKDQHRVHVVPAFAPYYAPQAEANFPIPVLRVARNVACNVWGGFFK</sequence>
<comment type="catalytic activity">
    <reaction evidence="5">
        <text>O-phospho-L-seryl-[protein] + H2O = L-seryl-[protein] + phosphate</text>
        <dbReference type="Rhea" id="RHEA:20629"/>
        <dbReference type="Rhea" id="RHEA-COMP:9863"/>
        <dbReference type="Rhea" id="RHEA-COMP:11604"/>
        <dbReference type="ChEBI" id="CHEBI:15377"/>
        <dbReference type="ChEBI" id="CHEBI:29999"/>
        <dbReference type="ChEBI" id="CHEBI:43474"/>
        <dbReference type="ChEBI" id="CHEBI:83421"/>
        <dbReference type="EC" id="3.1.3.16"/>
    </reaction>
</comment>
<dbReference type="InterPro" id="IPR023214">
    <property type="entry name" value="HAD_sf"/>
</dbReference>
<reference evidence="8" key="1">
    <citation type="submission" date="2014-09" db="EMBL/GenBank/DDBJ databases">
        <authorList>
            <person name="Magalhaes I.L.F."/>
            <person name="Oliveira U."/>
            <person name="Santos F.R."/>
            <person name="Vidigal T.H.D.A."/>
            <person name="Brescovit A.D."/>
            <person name="Santos A.J."/>
        </authorList>
    </citation>
    <scope>NUCLEOTIDE SEQUENCE</scope>
    <source>
        <tissue evidence="8">Shoot tissue taken approximately 20 cm above the soil surface</tissue>
    </source>
</reference>
<dbReference type="SMART" id="SM00577">
    <property type="entry name" value="CPDc"/>
    <property type="match status" value="1"/>
</dbReference>